<protein>
    <submittedName>
        <fullName evidence="1">Uncharacterized protein</fullName>
    </submittedName>
</protein>
<reference evidence="1 2" key="1">
    <citation type="submission" date="2015-06" db="EMBL/GenBank/DDBJ databases">
        <title>The Genome Sequence of Enterococcus cecorum 170AEA1.</title>
        <authorList>
            <consortium name="The Broad Institute Genomics Platform"/>
            <consortium name="The Broad Institute Genome Sequencing Center for Infectious Disease"/>
            <person name="Earl A.M."/>
            <person name="Van Tyne D."/>
            <person name="Lebreton F."/>
            <person name="Saavedra J.T."/>
            <person name="Gilmore M.S."/>
            <person name="Manson McGuire A."/>
            <person name="Clock S."/>
            <person name="Crupain M."/>
            <person name="Rangan U."/>
            <person name="Young S."/>
            <person name="Abouelleil A."/>
            <person name="Cao P."/>
            <person name="Chapman S.B."/>
            <person name="Griggs A."/>
            <person name="Priest M."/>
            <person name="Shea T."/>
            <person name="Wortman J."/>
            <person name="Nusbaum C."/>
            <person name="Birren B."/>
        </authorList>
    </citation>
    <scope>NUCLEOTIDE SEQUENCE [LARGE SCALE GENOMIC DNA]</scope>
    <source>
        <strain evidence="1 2">170AEA1</strain>
    </source>
</reference>
<comment type="caution">
    <text evidence="1">The sequence shown here is derived from an EMBL/GenBank/DDBJ whole genome shotgun (WGS) entry which is preliminary data.</text>
</comment>
<dbReference type="EMBL" id="LEOY01000020">
    <property type="protein sequence ID" value="RBR27895.1"/>
    <property type="molecule type" value="Genomic_DNA"/>
</dbReference>
<organism evidence="1 2">
    <name type="scientific">Enterococcus cecorum</name>
    <dbReference type="NCBI Taxonomy" id="44008"/>
    <lineage>
        <taxon>Bacteria</taxon>
        <taxon>Bacillati</taxon>
        <taxon>Bacillota</taxon>
        <taxon>Bacilli</taxon>
        <taxon>Lactobacillales</taxon>
        <taxon>Enterococcaceae</taxon>
        <taxon>Enterococcus</taxon>
    </lineage>
</organism>
<dbReference type="Proteomes" id="UP000252800">
    <property type="component" value="Unassembled WGS sequence"/>
</dbReference>
<accession>A0A366SDV8</accession>
<dbReference type="RefSeq" id="WP_113785059.1">
    <property type="nucleotide sequence ID" value="NZ_KZ845746.1"/>
</dbReference>
<proteinExistence type="predicted"/>
<evidence type="ECO:0000313" key="1">
    <source>
        <dbReference type="EMBL" id="RBR27895.1"/>
    </source>
</evidence>
<gene>
    <name evidence="1" type="ORF">EB18_02005</name>
</gene>
<name>A0A366SDV8_9ENTE</name>
<sequence length="110" mass="12257">MKLLQLLLKKTNNHNDARAECEDNVLLNGSGDSWQKLPGYIPADKQEHQIVSLIASVIAAGDKPYSQFVVKNIMKRNSELLQVSLIASSLIQTTDPDVQIKIKKICKKVD</sequence>
<dbReference type="AlphaFoldDB" id="A0A366SDV8"/>
<evidence type="ECO:0000313" key="2">
    <source>
        <dbReference type="Proteomes" id="UP000252800"/>
    </source>
</evidence>